<evidence type="ECO:0000313" key="8">
    <source>
        <dbReference type="EMBL" id="RFM26361.1"/>
    </source>
</evidence>
<feature type="domain" description="SusD-like N-terminal" evidence="7">
    <location>
        <begin position="26"/>
        <end position="235"/>
    </location>
</feature>
<dbReference type="SUPFAM" id="SSF48452">
    <property type="entry name" value="TPR-like"/>
    <property type="match status" value="1"/>
</dbReference>
<organism evidence="8 9">
    <name type="scientific">Deminuibacter soli</name>
    <dbReference type="NCBI Taxonomy" id="2291815"/>
    <lineage>
        <taxon>Bacteria</taxon>
        <taxon>Pseudomonadati</taxon>
        <taxon>Bacteroidota</taxon>
        <taxon>Chitinophagia</taxon>
        <taxon>Chitinophagales</taxon>
        <taxon>Chitinophagaceae</taxon>
        <taxon>Deminuibacter</taxon>
    </lineage>
</organism>
<comment type="similarity">
    <text evidence="2">Belongs to the SusD family.</text>
</comment>
<evidence type="ECO:0000256" key="5">
    <source>
        <dbReference type="ARBA" id="ARBA00023237"/>
    </source>
</evidence>
<evidence type="ECO:0000259" key="6">
    <source>
        <dbReference type="Pfam" id="PF07980"/>
    </source>
</evidence>
<dbReference type="EMBL" id="QTJU01000010">
    <property type="protein sequence ID" value="RFM26361.1"/>
    <property type="molecule type" value="Genomic_DNA"/>
</dbReference>
<dbReference type="InterPro" id="IPR011990">
    <property type="entry name" value="TPR-like_helical_dom_sf"/>
</dbReference>
<feature type="domain" description="RagB/SusD" evidence="6">
    <location>
        <begin position="365"/>
        <end position="497"/>
    </location>
</feature>
<dbReference type="InterPro" id="IPR012944">
    <property type="entry name" value="SusD_RagB_dom"/>
</dbReference>
<dbReference type="RefSeq" id="WP_116849233.1">
    <property type="nucleotide sequence ID" value="NZ_QTJU01000010.1"/>
</dbReference>
<proteinExistence type="inferred from homology"/>
<dbReference type="OrthoDB" id="9792139at2"/>
<gene>
    <name evidence="8" type="ORF">DXN05_20860</name>
</gene>
<comment type="caution">
    <text evidence="8">The sequence shown here is derived from an EMBL/GenBank/DDBJ whole genome shotgun (WGS) entry which is preliminary data.</text>
</comment>
<evidence type="ECO:0000256" key="2">
    <source>
        <dbReference type="ARBA" id="ARBA00006275"/>
    </source>
</evidence>
<reference evidence="8 9" key="1">
    <citation type="submission" date="2018-08" db="EMBL/GenBank/DDBJ databases">
        <title>Chitinophagaceae sp. K23C18032701, a novel bacterium isolated from forest soil.</title>
        <authorList>
            <person name="Wang C."/>
        </authorList>
    </citation>
    <scope>NUCLEOTIDE SEQUENCE [LARGE SCALE GENOMIC DNA]</scope>
    <source>
        <strain evidence="8 9">K23C18032701</strain>
    </source>
</reference>
<keyword evidence="3" id="KW-0732">Signal</keyword>
<evidence type="ECO:0000256" key="4">
    <source>
        <dbReference type="ARBA" id="ARBA00023136"/>
    </source>
</evidence>
<dbReference type="GO" id="GO:0009279">
    <property type="term" value="C:cell outer membrane"/>
    <property type="evidence" value="ECO:0007669"/>
    <property type="project" value="UniProtKB-SubCell"/>
</dbReference>
<keyword evidence="4" id="KW-0472">Membrane</keyword>
<comment type="subcellular location">
    <subcellularLocation>
        <location evidence="1">Cell outer membrane</location>
    </subcellularLocation>
</comment>
<dbReference type="Pfam" id="PF07980">
    <property type="entry name" value="SusD_RagB"/>
    <property type="match status" value="1"/>
</dbReference>
<name>A0A3E1NEY1_9BACT</name>
<keyword evidence="9" id="KW-1185">Reference proteome</keyword>
<evidence type="ECO:0000313" key="9">
    <source>
        <dbReference type="Proteomes" id="UP000261284"/>
    </source>
</evidence>
<evidence type="ECO:0000256" key="3">
    <source>
        <dbReference type="ARBA" id="ARBA00022729"/>
    </source>
</evidence>
<dbReference type="Pfam" id="PF14322">
    <property type="entry name" value="SusD-like_3"/>
    <property type="match status" value="1"/>
</dbReference>
<protein>
    <submittedName>
        <fullName evidence="8">RagB/SusD family nutrient uptake outer membrane protein</fullName>
    </submittedName>
</protein>
<dbReference type="Gene3D" id="1.25.40.390">
    <property type="match status" value="1"/>
</dbReference>
<keyword evidence="5" id="KW-0998">Cell outer membrane</keyword>
<sequence>MKNKIITGGAVLMSIAVFNSSCSKLLDKQPQTNVISSVDTTAQISATDAEASIKGLYTYYKNNALEWSAFDRITNGDVLADNAYAGGDNSDNITIDNFTFNSLNGNINRDWADAYAVIGRANILIDNVAHSKDAAFTATRKAQITGEAKFFRAWNYFDLVKLYGRLPLKLKPSDATSSESLFNSSLVAQSSTDSVYDAILSDLWYAKDNVQDVGANASKYIVSKGAVYATLAKVYATMATPKWDSVKYYSDLTIPQYSMLSDYTYLWDNAHKNNSEAIWEINYDGYNTGDKIGNWFPSILVGFDNGHFAGGGWKKFSTPANDLVNVFNAENDLIRLNASITFLDISGQWTDKNWPVTHYPFITKYNDPQNGTNDFYLIRLPDVLLLKAEALAQTGDVSGAMNLVNQVRARVNLGAKTAASAAEALDAVLLERRLELAFEGHRWFDLLRTGKALQVMNAVKDGNGQSLNYNVPAYRLLYPIPQNQIDLNPKLTQTSGY</sequence>
<evidence type="ECO:0000256" key="1">
    <source>
        <dbReference type="ARBA" id="ARBA00004442"/>
    </source>
</evidence>
<evidence type="ECO:0000259" key="7">
    <source>
        <dbReference type="Pfam" id="PF14322"/>
    </source>
</evidence>
<dbReference type="CDD" id="cd08977">
    <property type="entry name" value="SusD"/>
    <property type="match status" value="1"/>
</dbReference>
<dbReference type="Proteomes" id="UP000261284">
    <property type="component" value="Unassembled WGS sequence"/>
</dbReference>
<accession>A0A3E1NEY1</accession>
<dbReference type="InterPro" id="IPR033985">
    <property type="entry name" value="SusD-like_N"/>
</dbReference>
<dbReference type="AlphaFoldDB" id="A0A3E1NEY1"/>